<feature type="transmembrane region" description="Helical" evidence="1">
    <location>
        <begin position="171"/>
        <end position="194"/>
    </location>
</feature>
<proteinExistence type="predicted"/>
<feature type="transmembrane region" description="Helical" evidence="1">
    <location>
        <begin position="407"/>
        <end position="427"/>
    </location>
</feature>
<keyword evidence="1" id="KW-1133">Transmembrane helix</keyword>
<evidence type="ECO:0000256" key="1">
    <source>
        <dbReference type="SAM" id="Phobius"/>
    </source>
</evidence>
<reference evidence="2 3" key="1">
    <citation type="submission" date="2018-12" db="EMBL/GenBank/DDBJ databases">
        <title>Hymenobacter gummosus sp. nov., isolated from a spring.</title>
        <authorList>
            <person name="Nie L."/>
        </authorList>
    </citation>
    <scope>NUCLEOTIDE SEQUENCE [LARGE SCALE GENOMIC DNA]</scope>
    <source>
        <strain evidence="2 3">KCTC 52166</strain>
    </source>
</reference>
<feature type="transmembrane region" description="Helical" evidence="1">
    <location>
        <begin position="351"/>
        <end position="372"/>
    </location>
</feature>
<evidence type="ECO:0000313" key="3">
    <source>
        <dbReference type="Proteomes" id="UP000282184"/>
    </source>
</evidence>
<evidence type="ECO:0000313" key="2">
    <source>
        <dbReference type="EMBL" id="RTQ52267.1"/>
    </source>
</evidence>
<feature type="transmembrane region" description="Helical" evidence="1">
    <location>
        <begin position="379"/>
        <end position="401"/>
    </location>
</feature>
<dbReference type="Proteomes" id="UP000282184">
    <property type="component" value="Unassembled WGS sequence"/>
</dbReference>
<evidence type="ECO:0008006" key="4">
    <source>
        <dbReference type="Google" id="ProtNLM"/>
    </source>
</evidence>
<keyword evidence="1" id="KW-0812">Transmembrane</keyword>
<feature type="transmembrane region" description="Helical" evidence="1">
    <location>
        <begin position="434"/>
        <end position="455"/>
    </location>
</feature>
<dbReference type="AlphaFoldDB" id="A0A431U7N3"/>
<comment type="caution">
    <text evidence="2">The sequence shown here is derived from an EMBL/GenBank/DDBJ whole genome shotgun (WGS) entry which is preliminary data.</text>
</comment>
<protein>
    <recommendedName>
        <fullName evidence="4">Glycosyltransferase RgtA/B/C/D-like domain-containing protein</fullName>
    </recommendedName>
</protein>
<keyword evidence="1" id="KW-0472">Membrane</keyword>
<feature type="transmembrane region" description="Helical" evidence="1">
    <location>
        <begin position="144"/>
        <end position="164"/>
    </location>
</feature>
<dbReference type="EMBL" id="RXOF01000002">
    <property type="protein sequence ID" value="RTQ52267.1"/>
    <property type="molecule type" value="Genomic_DNA"/>
</dbReference>
<dbReference type="RefSeq" id="WP_126691924.1">
    <property type="nucleotide sequence ID" value="NZ_RXOF01000002.1"/>
</dbReference>
<feature type="transmembrane region" description="Helical" evidence="1">
    <location>
        <begin position="15"/>
        <end position="32"/>
    </location>
</feature>
<feature type="transmembrane region" description="Helical" evidence="1">
    <location>
        <begin position="92"/>
        <end position="114"/>
    </location>
</feature>
<organism evidence="2 3">
    <name type="scientific">Hymenobacter gummosus</name>
    <dbReference type="NCBI Taxonomy" id="1776032"/>
    <lineage>
        <taxon>Bacteria</taxon>
        <taxon>Pseudomonadati</taxon>
        <taxon>Bacteroidota</taxon>
        <taxon>Cytophagia</taxon>
        <taxon>Cytophagales</taxon>
        <taxon>Hymenobacteraceae</taxon>
        <taxon>Hymenobacter</taxon>
    </lineage>
</organism>
<accession>A0A431U7N3</accession>
<gene>
    <name evidence="2" type="ORF">EJV47_04375</name>
</gene>
<name>A0A431U7N3_9BACT</name>
<keyword evidence="3" id="KW-1185">Reference proteome</keyword>
<sequence length="477" mass="53430">MTSADFPPRRFPQGYLPLTLLILVVYLLYLPFSGYERLVYDAELYWFISIYFHKAGSLSLLHFHDGMRGYVYPLLLLPARVAQYYSGLPPIWFARVLGAATAAGVFGWTGPALWQVATGAAQPPTWPRRLAFAALGFAFWREHFNFTLTDFPALGALGLGLWLLCRHPGRWGWALLAGVCLAAAANMRPVYLAAAPFGLALQWLRLPAGRGRGPQRGAVAAALLGAALVLYPQLRINQRHFGQTTPLVLVQDVNIAPGTLYRAKLQRGLVFQKYETTIDPAYPWPVLFFLDPEGRAVLRAEGIGQFGSYGHYLRFARRRPLLLLRVYARHLFNGLDLQYPTPYLRQVYVSTWGLAALNYTVWFGAGLVLWLRRHRRRRALSWSGGLLLAALLAPCLLVLPTDIECRYLLPLHLLLYAVLCFGWPAAWRPARRQWALLGAIYVGFLLLCFAASASVQARLELGGRSLLGHRLPPPTPL</sequence>
<dbReference type="OrthoDB" id="6008354at2"/>